<dbReference type="SUPFAM" id="SSF56935">
    <property type="entry name" value="Porins"/>
    <property type="match status" value="1"/>
</dbReference>
<keyword evidence="1" id="KW-0802">TPR repeat</keyword>
<dbReference type="AlphaFoldDB" id="A0A2N1PPW3"/>
<feature type="repeat" description="TPR" evidence="1">
    <location>
        <begin position="926"/>
        <end position="959"/>
    </location>
</feature>
<dbReference type="SUPFAM" id="SSF48452">
    <property type="entry name" value="TPR-like"/>
    <property type="match status" value="1"/>
</dbReference>
<feature type="chain" id="PRO_5014942886" evidence="3">
    <location>
        <begin position="35"/>
        <end position="969"/>
    </location>
</feature>
<feature type="region of interest" description="Disordered" evidence="2">
    <location>
        <begin position="648"/>
        <end position="684"/>
    </location>
</feature>
<dbReference type="Gene3D" id="2.40.160.60">
    <property type="entry name" value="Outer membrane protein transport protein (OMPP1/FadL/TodX)"/>
    <property type="match status" value="1"/>
</dbReference>
<feature type="compositionally biased region" description="Polar residues" evidence="2">
    <location>
        <begin position="327"/>
        <end position="348"/>
    </location>
</feature>
<dbReference type="SMART" id="SM00028">
    <property type="entry name" value="TPR"/>
    <property type="match status" value="2"/>
</dbReference>
<evidence type="ECO:0000256" key="2">
    <source>
        <dbReference type="SAM" id="MobiDB-lite"/>
    </source>
</evidence>
<dbReference type="EMBL" id="PGXC01000005">
    <property type="protein sequence ID" value="PKK90379.1"/>
    <property type="molecule type" value="Genomic_DNA"/>
</dbReference>
<feature type="region of interest" description="Disordered" evidence="2">
    <location>
        <begin position="590"/>
        <end position="623"/>
    </location>
</feature>
<dbReference type="Proteomes" id="UP000233256">
    <property type="component" value="Unassembled WGS sequence"/>
</dbReference>
<evidence type="ECO:0000256" key="3">
    <source>
        <dbReference type="SAM" id="SignalP"/>
    </source>
</evidence>
<gene>
    <name evidence="4" type="ORF">CVV64_08420</name>
</gene>
<reference evidence="4 5" key="1">
    <citation type="journal article" date="2017" name="ISME J.">
        <title>Potential for microbial H2 and metal transformations associated with novel bacteria and archaea in deep terrestrial subsurface sediments.</title>
        <authorList>
            <person name="Hernsdorf A.W."/>
            <person name="Amano Y."/>
            <person name="Miyakawa K."/>
            <person name="Ise K."/>
            <person name="Suzuki Y."/>
            <person name="Anantharaman K."/>
            <person name="Probst A."/>
            <person name="Burstein D."/>
            <person name="Thomas B.C."/>
            <person name="Banfield J.F."/>
        </authorList>
    </citation>
    <scope>NUCLEOTIDE SEQUENCE [LARGE SCALE GENOMIC DNA]</scope>
    <source>
        <strain evidence="4">HGW-Wallbacteria-1</strain>
    </source>
</reference>
<dbReference type="PROSITE" id="PS50005">
    <property type="entry name" value="TPR"/>
    <property type="match status" value="1"/>
</dbReference>
<dbReference type="InterPro" id="IPR019734">
    <property type="entry name" value="TPR_rpt"/>
</dbReference>
<dbReference type="PANTHER" id="PTHR23082">
    <property type="entry name" value="TRANSCRIPTION INITIATION FACTOR IIIC TFIIIC , POLYPEPTIDE 3-RELATED"/>
    <property type="match status" value="1"/>
</dbReference>
<feature type="compositionally biased region" description="Basic and acidic residues" evidence="2">
    <location>
        <begin position="591"/>
        <end position="609"/>
    </location>
</feature>
<keyword evidence="3" id="KW-0732">Signal</keyword>
<dbReference type="InterPro" id="IPR011990">
    <property type="entry name" value="TPR-like_helical_dom_sf"/>
</dbReference>
<dbReference type="InterPro" id="IPR039340">
    <property type="entry name" value="Tfc4/TFIIIC-102/Sfc4"/>
</dbReference>
<organism evidence="4 5">
    <name type="scientific">Candidatus Wallbacteria bacterium HGW-Wallbacteria-1</name>
    <dbReference type="NCBI Taxonomy" id="2013854"/>
    <lineage>
        <taxon>Bacteria</taxon>
        <taxon>Candidatus Walliibacteriota</taxon>
    </lineage>
</organism>
<feature type="region of interest" description="Disordered" evidence="2">
    <location>
        <begin position="856"/>
        <end position="878"/>
    </location>
</feature>
<proteinExistence type="predicted"/>
<evidence type="ECO:0000313" key="5">
    <source>
        <dbReference type="Proteomes" id="UP000233256"/>
    </source>
</evidence>
<sequence length="969" mass="104024">MNFSALAHHGRGRCICAAVALFTITAMSISPALAAFNEVITGARPQGMGGAFVAVADDSNTLYWNPAGIASLGQGEGTFMHAKKFSLNVGPQLEVDYGAIASRNYDWGALGFSWMKEGNDEILAEETLSLTYGKRITDSLKLGFNIKSLKMTPSGSQTIKDDPAIVKQSSSGFDLGVLYNVNEVFRLGFVGRNLGVSLGEVAERDLDAQYRFGMAYFPADQWTIAMDISRRRDIHETKGYTNILSGGFEYVINKFLALRAGVNNNNLTMGLGFLNPQWQLDYAFWNSELGDTHRVSATMKFGDVAEKPSVEKDKSKSLLSEEVVSPATEQSAIEQSAIEQPTTDQPSITDEGDKTSVAPAKPQAVDPARAALLKAVRMDLTEWLADGNAMEKEADLVKSISPDASCSVIPSVSSGDEFREADASVNADSDSITIADTEINTDTEIIAAVETVTDTEASTDAEEVADDDAAATLERIRKALARFKSSGKIGTSGGLSGRADSLNAANQAQIEPSFSEKPSPSVEPLTLSVSPAVVASAASVVPEKVTLIAPKAEAAASEEKTVKDTVKPRRSGGWFSRPLDWFKGLISGKSSRRETDRKTGADSSVEKITESASSETVQDVKAGKSAVVNPARERLLKKIAALREAMEIRNHSREESGNEPGKENEDEAEKVEKTKSAVPVTDSSGALVDRIVEKALSENPEMARNTDSDRPVNPETVSDVKLEEIVDNELAMARKDVSTSNEVQIESGHESLIDILESDPSKIAAEVERLIDMELAAANRVNQEKSSQSVKSDKSLNTVKTAKTVNTVKIAKTVKTVKIANTAKILKSVKAVSGAAPVGDAAPADSSDAVIADEVAKASSSPVQPSGKAPSESRPADSETVILDPVMRKKKVDALLRQANSSLLGNSVAEAARLYQEIIAIDPRCATAYYKLALIYRTMDDMVQARRNFDMGFELDPSSIYSKYSTLIR</sequence>
<accession>A0A2N1PPW3</accession>
<evidence type="ECO:0000256" key="1">
    <source>
        <dbReference type="PROSITE-ProRule" id="PRU00339"/>
    </source>
</evidence>
<dbReference type="GO" id="GO:0006383">
    <property type="term" value="P:transcription by RNA polymerase III"/>
    <property type="evidence" value="ECO:0007669"/>
    <property type="project" value="InterPro"/>
</dbReference>
<dbReference type="Gene3D" id="1.25.40.10">
    <property type="entry name" value="Tetratricopeptide repeat domain"/>
    <property type="match status" value="1"/>
</dbReference>
<comment type="caution">
    <text evidence="4">The sequence shown here is derived from an EMBL/GenBank/DDBJ whole genome shotgun (WGS) entry which is preliminary data.</text>
</comment>
<feature type="signal peptide" evidence="3">
    <location>
        <begin position="1"/>
        <end position="34"/>
    </location>
</feature>
<name>A0A2N1PPW3_9BACT</name>
<feature type="compositionally biased region" description="Basic and acidic residues" evidence="2">
    <location>
        <begin position="648"/>
        <end position="663"/>
    </location>
</feature>
<dbReference type="GO" id="GO:0000127">
    <property type="term" value="C:transcription factor TFIIIC complex"/>
    <property type="evidence" value="ECO:0007669"/>
    <property type="project" value="TreeGrafter"/>
</dbReference>
<protein>
    <submittedName>
        <fullName evidence="4">Uncharacterized protein</fullName>
    </submittedName>
</protein>
<feature type="region of interest" description="Disordered" evidence="2">
    <location>
        <begin position="311"/>
        <end position="363"/>
    </location>
</feature>
<dbReference type="PANTHER" id="PTHR23082:SF0">
    <property type="entry name" value="GENERAL TRANSCRIPTION FACTOR 3C POLYPEPTIDE 3"/>
    <property type="match status" value="1"/>
</dbReference>
<evidence type="ECO:0000313" key="4">
    <source>
        <dbReference type="EMBL" id="PKK90379.1"/>
    </source>
</evidence>